<dbReference type="InterPro" id="IPR022742">
    <property type="entry name" value="Hydrolase_4"/>
</dbReference>
<dbReference type="SUPFAM" id="SSF53474">
    <property type="entry name" value="alpha/beta-Hydrolases"/>
    <property type="match status" value="1"/>
</dbReference>
<protein>
    <recommendedName>
        <fullName evidence="2">Serine aminopeptidase S33 domain-containing protein</fullName>
    </recommendedName>
</protein>
<evidence type="ECO:0000256" key="1">
    <source>
        <dbReference type="ARBA" id="ARBA00022801"/>
    </source>
</evidence>
<name>A0A829BEV5_STRMG</name>
<sequence>MKENNTILKRQDYKIKFNNKDMDFCFNWMLGIGQIIGMSAGELFYIASGIRDGNPTDWCKRFNEHADYLEDEVERVKKVGYRDLISHLYFSACFSIRAALQFTDPKDSEFMENFRRMEKLFMLAVDNSKIPLKSIEVPFEGELLPGYAIISEDKAQDTLIVVGGGDTSREDLFYMLGYSGWEHDYNVLMVDLPGQGKNPNQGLHFEVDARAAISAILDWYQAPTEKIAIAGFSGGGYFTAQAVEKDKRIKAWIASTPIYDVAEVFRVSFSTALKAPKTILKWGSKLVTSVNKVAEVNLNKYAWQFGQVDFITSVNEVLEQAQIVDYNKIDVPSLFLVGAGEDSELMRQSQVLYDNFKQRGIDVTLRKFSSESGADAHCQVNNFRLMHYQVFEWLNHIFKKKD</sequence>
<dbReference type="GO" id="GO:0004252">
    <property type="term" value="F:serine-type endopeptidase activity"/>
    <property type="evidence" value="ECO:0007669"/>
    <property type="project" value="InterPro"/>
</dbReference>
<dbReference type="GO" id="GO:0006508">
    <property type="term" value="P:proteolysis"/>
    <property type="evidence" value="ECO:0007669"/>
    <property type="project" value="InterPro"/>
</dbReference>
<comment type="caution">
    <text evidence="3">The sequence shown here is derived from an EMBL/GenBank/DDBJ whole genome shotgun (WGS) entry which is preliminary data.</text>
</comment>
<proteinExistence type="predicted"/>
<gene>
    <name evidence="3" type="ORF">SMU82_09545</name>
</gene>
<reference evidence="3 4" key="1">
    <citation type="journal article" date="2013" name="Mol. Biol. Evol.">
        <title>Evolutionary and population genomics of the cavity causing bacteria Streptococcus mutans.</title>
        <authorList>
            <person name="Cornejo O.E."/>
            <person name="Lefebure T."/>
            <person name="Pavinski Bitar P.D."/>
            <person name="Lang P."/>
            <person name="Richards V.P."/>
            <person name="Eilertson K."/>
            <person name="Do T."/>
            <person name="Beighton D."/>
            <person name="Zeng L."/>
            <person name="Ahn S.J."/>
            <person name="Burne R.A."/>
            <person name="Siepel A."/>
            <person name="Bustamante C.D."/>
            <person name="Stanhope M.J."/>
        </authorList>
    </citation>
    <scope>NUCLEOTIDE SEQUENCE [LARGE SCALE GENOMIC DNA]</scope>
    <source>
        <strain evidence="3 4">SM6</strain>
    </source>
</reference>
<dbReference type="Proteomes" id="UP000011676">
    <property type="component" value="Unassembled WGS sequence"/>
</dbReference>
<feature type="domain" description="Serine aminopeptidase S33" evidence="2">
    <location>
        <begin position="182"/>
        <end position="358"/>
    </location>
</feature>
<dbReference type="InterPro" id="IPR029058">
    <property type="entry name" value="AB_hydrolase_fold"/>
</dbReference>
<dbReference type="RefSeq" id="WP_002270642.1">
    <property type="nucleotide sequence ID" value="NZ_AHSR01000061.1"/>
</dbReference>
<dbReference type="Gene3D" id="1.20.1440.110">
    <property type="entry name" value="acylaminoacyl peptidase"/>
    <property type="match status" value="1"/>
</dbReference>
<keyword evidence="1" id="KW-0378">Hydrolase</keyword>
<organism evidence="3 4">
    <name type="scientific">Streptococcus mutans SM6</name>
    <dbReference type="NCBI Taxonomy" id="857119"/>
    <lineage>
        <taxon>Bacteria</taxon>
        <taxon>Bacillati</taxon>
        <taxon>Bacillota</taxon>
        <taxon>Bacilli</taxon>
        <taxon>Lactobacillales</taxon>
        <taxon>Streptococcaceae</taxon>
        <taxon>Streptococcus</taxon>
    </lineage>
</organism>
<dbReference type="PROSITE" id="PS00708">
    <property type="entry name" value="PRO_ENDOPEP_SER"/>
    <property type="match status" value="1"/>
</dbReference>
<dbReference type="EMBL" id="AHSR01000061">
    <property type="protein sequence ID" value="EMC21389.1"/>
    <property type="molecule type" value="Genomic_DNA"/>
</dbReference>
<dbReference type="AlphaFoldDB" id="A0A829BEV5"/>
<evidence type="ECO:0000313" key="4">
    <source>
        <dbReference type="Proteomes" id="UP000011676"/>
    </source>
</evidence>
<accession>A0A829BEV5</accession>
<dbReference type="Pfam" id="PF12146">
    <property type="entry name" value="Hydrolase_4"/>
    <property type="match status" value="1"/>
</dbReference>
<dbReference type="Gene3D" id="3.40.50.1820">
    <property type="entry name" value="alpha/beta hydrolase"/>
    <property type="match status" value="1"/>
</dbReference>
<evidence type="ECO:0000259" key="2">
    <source>
        <dbReference type="Pfam" id="PF12146"/>
    </source>
</evidence>
<dbReference type="InterPro" id="IPR002471">
    <property type="entry name" value="Pept_S9_AS"/>
</dbReference>
<evidence type="ECO:0000313" key="3">
    <source>
        <dbReference type="EMBL" id="EMC21389.1"/>
    </source>
</evidence>